<dbReference type="OrthoDB" id="3465773at2"/>
<feature type="region of interest" description="Disordered" evidence="1">
    <location>
        <begin position="233"/>
        <end position="253"/>
    </location>
</feature>
<dbReference type="RefSeq" id="WP_128500171.1">
    <property type="nucleotide sequence ID" value="NZ_RZNC01000008.1"/>
</dbReference>
<gene>
    <name evidence="3" type="ORF">ELQ92_15160</name>
</gene>
<organism evidence="3 4">
    <name type="scientific">Labedella populi</name>
    <dbReference type="NCBI Taxonomy" id="2498850"/>
    <lineage>
        <taxon>Bacteria</taxon>
        <taxon>Bacillati</taxon>
        <taxon>Actinomycetota</taxon>
        <taxon>Actinomycetes</taxon>
        <taxon>Micrococcales</taxon>
        <taxon>Microbacteriaceae</taxon>
        <taxon>Labedella</taxon>
    </lineage>
</organism>
<evidence type="ECO:0000313" key="4">
    <source>
        <dbReference type="Proteomes" id="UP000288603"/>
    </source>
</evidence>
<accession>A0A3S3ZAN0</accession>
<dbReference type="Pfam" id="PF13472">
    <property type="entry name" value="Lipase_GDSL_2"/>
    <property type="match status" value="1"/>
</dbReference>
<dbReference type="AlphaFoldDB" id="A0A3S3ZAN0"/>
<protein>
    <submittedName>
        <fullName evidence="3">SGNH/GDSL hydrolase family protein</fullName>
    </submittedName>
</protein>
<dbReference type="Gene3D" id="3.40.50.1110">
    <property type="entry name" value="SGNH hydrolase"/>
    <property type="match status" value="1"/>
</dbReference>
<dbReference type="InterPro" id="IPR053140">
    <property type="entry name" value="GDSL_Rv0518-like"/>
</dbReference>
<comment type="caution">
    <text evidence="3">The sequence shown here is derived from an EMBL/GenBank/DDBJ whole genome shotgun (WGS) entry which is preliminary data.</text>
</comment>
<dbReference type="SUPFAM" id="SSF52266">
    <property type="entry name" value="SGNH hydrolase"/>
    <property type="match status" value="1"/>
</dbReference>
<evidence type="ECO:0000313" key="3">
    <source>
        <dbReference type="EMBL" id="RWZ55357.1"/>
    </source>
</evidence>
<feature type="domain" description="SGNH hydrolase-type esterase" evidence="2">
    <location>
        <begin position="8"/>
        <end position="180"/>
    </location>
</feature>
<reference evidence="3 4" key="1">
    <citation type="submission" date="2018-12" db="EMBL/GenBank/DDBJ databases">
        <authorList>
            <person name="Li F."/>
        </authorList>
    </citation>
    <scope>NUCLEOTIDE SEQUENCE [LARGE SCALE GENOMIC DNA]</scope>
    <source>
        <strain evidence="3 4">8H24J-4-2</strain>
    </source>
</reference>
<dbReference type="CDD" id="cd01832">
    <property type="entry name" value="SGNH_hydrolase_like_1"/>
    <property type="match status" value="1"/>
</dbReference>
<dbReference type="Proteomes" id="UP000288603">
    <property type="component" value="Unassembled WGS sequence"/>
</dbReference>
<keyword evidence="4" id="KW-1185">Reference proteome</keyword>
<sequence>MDEIRYVALGDSFTEGVGDDLPDGGVRGWADLVAQGLVASGARVRYANLAIRGRLLGPIIDEQLPAALALGPTLVTFNGGGNDILRPRSDPQRLLDRMSDVMDRVAASGAQLVLLSGANPTAGLPMQARIEAKGDALNASVAALAAEHGVLFADNWSDRELARSPYWSRDRLHLGSIGHHRVAARVLATLGYEHPRSWTIDAPGGESAVRFRDELAYYREHVVPWIQRRLTGRSSGDGRSAKYGAWTDITPGG</sequence>
<name>A0A3S3ZAN0_9MICO</name>
<dbReference type="InterPro" id="IPR013830">
    <property type="entry name" value="SGNH_hydro"/>
</dbReference>
<dbReference type="InterPro" id="IPR036514">
    <property type="entry name" value="SGNH_hydro_sf"/>
</dbReference>
<evidence type="ECO:0000259" key="2">
    <source>
        <dbReference type="Pfam" id="PF13472"/>
    </source>
</evidence>
<dbReference type="GO" id="GO:0016787">
    <property type="term" value="F:hydrolase activity"/>
    <property type="evidence" value="ECO:0007669"/>
    <property type="project" value="UniProtKB-KW"/>
</dbReference>
<evidence type="ECO:0000256" key="1">
    <source>
        <dbReference type="SAM" id="MobiDB-lite"/>
    </source>
</evidence>
<dbReference type="EMBL" id="RZNC01000008">
    <property type="protein sequence ID" value="RWZ55357.1"/>
    <property type="molecule type" value="Genomic_DNA"/>
</dbReference>
<proteinExistence type="predicted"/>
<keyword evidence="3" id="KW-0378">Hydrolase</keyword>
<dbReference type="PANTHER" id="PTHR43784">
    <property type="entry name" value="GDSL-LIKE LIPASE/ACYLHYDROLASE, PUTATIVE (AFU_ORTHOLOGUE AFUA_2G00820)-RELATED"/>
    <property type="match status" value="1"/>
</dbReference>
<dbReference type="PANTHER" id="PTHR43784:SF2">
    <property type="entry name" value="GDSL-LIKE LIPASE_ACYLHYDROLASE, PUTATIVE (AFU_ORTHOLOGUE AFUA_2G00820)-RELATED"/>
    <property type="match status" value="1"/>
</dbReference>